<proteinExistence type="predicted"/>
<keyword evidence="2" id="KW-1185">Reference proteome</keyword>
<reference evidence="2" key="1">
    <citation type="journal article" date="2024" name="IScience">
        <title>Strigolactones Initiate the Formation of Haustorium-like Structures in Castilleja.</title>
        <authorList>
            <person name="Buerger M."/>
            <person name="Peterson D."/>
            <person name="Chory J."/>
        </authorList>
    </citation>
    <scope>NUCLEOTIDE SEQUENCE [LARGE SCALE GENOMIC DNA]</scope>
</reference>
<evidence type="ECO:0000313" key="1">
    <source>
        <dbReference type="EMBL" id="KAL3617104.1"/>
    </source>
</evidence>
<comment type="caution">
    <text evidence="1">The sequence shown here is derived from an EMBL/GenBank/DDBJ whole genome shotgun (WGS) entry which is preliminary data.</text>
</comment>
<name>A0ABD3BIT2_9LAMI</name>
<dbReference type="EMBL" id="JAVIJP010000087">
    <property type="protein sequence ID" value="KAL3617104.1"/>
    <property type="molecule type" value="Genomic_DNA"/>
</dbReference>
<accession>A0ABD3BIT2</accession>
<protein>
    <submittedName>
        <fullName evidence="1">Uncharacterized protein</fullName>
    </submittedName>
</protein>
<organism evidence="1 2">
    <name type="scientific">Castilleja foliolosa</name>
    <dbReference type="NCBI Taxonomy" id="1961234"/>
    <lineage>
        <taxon>Eukaryota</taxon>
        <taxon>Viridiplantae</taxon>
        <taxon>Streptophyta</taxon>
        <taxon>Embryophyta</taxon>
        <taxon>Tracheophyta</taxon>
        <taxon>Spermatophyta</taxon>
        <taxon>Magnoliopsida</taxon>
        <taxon>eudicotyledons</taxon>
        <taxon>Gunneridae</taxon>
        <taxon>Pentapetalae</taxon>
        <taxon>asterids</taxon>
        <taxon>lamiids</taxon>
        <taxon>Lamiales</taxon>
        <taxon>Orobanchaceae</taxon>
        <taxon>Pedicularideae</taxon>
        <taxon>Castillejinae</taxon>
        <taxon>Castilleja</taxon>
    </lineage>
</organism>
<dbReference type="Proteomes" id="UP001632038">
    <property type="component" value="Unassembled WGS sequence"/>
</dbReference>
<dbReference type="AlphaFoldDB" id="A0ABD3BIT2"/>
<sequence length="103" mass="11501">MSAEIINNRAKDGDERESKRLRKAKAKALEVKSETVNKTTVGPFLDGEDIGHLLLAENFTPPRPYDRLEELFPDIPDDYVLTRTIVGLAGFVVVLIQDSVVSF</sequence>
<evidence type="ECO:0000313" key="2">
    <source>
        <dbReference type="Proteomes" id="UP001632038"/>
    </source>
</evidence>
<gene>
    <name evidence="1" type="ORF">CASFOL_039498</name>
</gene>